<sequence length="385" mass="40335">MGNRQKAKINKGASSRAVPMRIVAGGVIASLAVGGVTAQQLKKDITVDLNGEHITLATFSRDVDGVLKQAGVNVGEKDLVYPAPSESVSDNDTVTVRTSKQVSVVIDGVKKDVTTNAVTVEELFSQLNDVPAALSAASLNVEKGARIPAEGMALDVVTPKIISLTTGDKTVFTQIAAATVADVLKQRGIDVDADDVVMPALDTTVSKDMNIKVDKVDSREEKVTEKFDEPANYIDDADQLEGEETLVTPGTQGERAVTRKIVTVNGVETSNEVVNEEIITPGVAATIKRGTKKPTTASAAAVASGSVWDQIAQCESGGNWSINTGNGFTGGLQFVDSTWLGLGGGVYAPQAYLATREQQIAIAEKVQAAQGWGAWPACTAKLGLR</sequence>
<proteinExistence type="inferred from homology"/>
<dbReference type="RefSeq" id="WP_155872120.1">
    <property type="nucleotide sequence ID" value="NZ_CP168248.1"/>
</dbReference>
<evidence type="ECO:0000256" key="1">
    <source>
        <dbReference type="ARBA" id="ARBA00010830"/>
    </source>
</evidence>
<dbReference type="SMART" id="SM01208">
    <property type="entry name" value="G5"/>
    <property type="match status" value="1"/>
</dbReference>
<dbReference type="InterPro" id="IPR023346">
    <property type="entry name" value="Lysozyme-like_dom_sf"/>
</dbReference>
<keyword evidence="2" id="KW-0732">Signal</keyword>
<organism evidence="5 6">
    <name type="scientific">Corynebacterium rouxii</name>
    <dbReference type="NCBI Taxonomy" id="2719119"/>
    <lineage>
        <taxon>Bacteria</taxon>
        <taxon>Bacillati</taxon>
        <taxon>Actinomycetota</taxon>
        <taxon>Actinomycetes</taxon>
        <taxon>Mycobacteriales</taxon>
        <taxon>Corynebacteriaceae</taxon>
        <taxon>Corynebacterium</taxon>
    </lineage>
</organism>
<dbReference type="InterPro" id="IPR010618">
    <property type="entry name" value="RPF"/>
</dbReference>
<dbReference type="Pfam" id="PF07501">
    <property type="entry name" value="G5"/>
    <property type="match status" value="1"/>
</dbReference>
<protein>
    <recommendedName>
        <fullName evidence="4">G5 domain-containing protein</fullName>
    </recommendedName>
</protein>
<dbReference type="Gene3D" id="1.10.530.10">
    <property type="match status" value="1"/>
</dbReference>
<feature type="domain" description="G5" evidence="4">
    <location>
        <begin position="213"/>
        <end position="293"/>
    </location>
</feature>
<dbReference type="SUPFAM" id="SSF53955">
    <property type="entry name" value="Lysozyme-like"/>
    <property type="match status" value="1"/>
</dbReference>
<dbReference type="EMBL" id="LR738855">
    <property type="protein sequence ID" value="VZH84840.1"/>
    <property type="molecule type" value="Genomic_DNA"/>
</dbReference>
<name>A0A6I8MAE2_9CORY</name>
<evidence type="ECO:0000313" key="5">
    <source>
        <dbReference type="EMBL" id="VZH84840.1"/>
    </source>
</evidence>
<evidence type="ECO:0000256" key="3">
    <source>
        <dbReference type="ARBA" id="ARBA00022801"/>
    </source>
</evidence>
<dbReference type="PROSITE" id="PS51109">
    <property type="entry name" value="G5"/>
    <property type="match status" value="1"/>
</dbReference>
<dbReference type="GO" id="GO:0016787">
    <property type="term" value="F:hydrolase activity"/>
    <property type="evidence" value="ECO:0007669"/>
    <property type="project" value="UniProtKB-KW"/>
</dbReference>
<dbReference type="Proteomes" id="UP000423525">
    <property type="component" value="Chromosome"/>
</dbReference>
<reference evidence="5 6" key="1">
    <citation type="submission" date="2019-11" db="EMBL/GenBank/DDBJ databases">
        <authorList>
            <person name="Brisse S."/>
        </authorList>
    </citation>
    <scope>NUCLEOTIDE SEQUENCE [LARGE SCALE GENOMIC DNA]</scope>
    <source>
        <strain evidence="5">FRC0190</strain>
    </source>
</reference>
<dbReference type="InterPro" id="IPR007137">
    <property type="entry name" value="DUF348"/>
</dbReference>
<dbReference type="Pfam" id="PF03990">
    <property type="entry name" value="DUF348"/>
    <property type="match status" value="3"/>
</dbReference>
<gene>
    <name evidence="5" type="ORF">FRC0190_00835</name>
</gene>
<evidence type="ECO:0000256" key="2">
    <source>
        <dbReference type="ARBA" id="ARBA00022729"/>
    </source>
</evidence>
<accession>A0A6I8MAE2</accession>
<keyword evidence="3" id="KW-0378">Hydrolase</keyword>
<dbReference type="Gene3D" id="2.20.230.10">
    <property type="entry name" value="Resuscitation-promoting factor rpfb"/>
    <property type="match status" value="1"/>
</dbReference>
<dbReference type="CDD" id="cd13925">
    <property type="entry name" value="RPF"/>
    <property type="match status" value="1"/>
</dbReference>
<comment type="similarity">
    <text evidence="1">Belongs to the transglycosylase family. Rpf subfamily.</text>
</comment>
<dbReference type="InterPro" id="IPR011098">
    <property type="entry name" value="G5_dom"/>
</dbReference>
<dbReference type="AlphaFoldDB" id="A0A6I8MAE2"/>
<evidence type="ECO:0000259" key="4">
    <source>
        <dbReference type="PROSITE" id="PS51109"/>
    </source>
</evidence>
<dbReference type="Pfam" id="PF06737">
    <property type="entry name" value="Transglycosylas"/>
    <property type="match status" value="1"/>
</dbReference>
<evidence type="ECO:0000313" key="6">
    <source>
        <dbReference type="Proteomes" id="UP000423525"/>
    </source>
</evidence>
<dbReference type="KEGG" id="crf:FRC0190_00835"/>